<evidence type="ECO:0000256" key="6">
    <source>
        <dbReference type="ARBA" id="ARBA00022989"/>
    </source>
</evidence>
<proteinExistence type="inferred from homology"/>
<keyword evidence="3 8" id="KW-0813">Transport</keyword>
<dbReference type="InterPro" id="IPR035906">
    <property type="entry name" value="MetI-like_sf"/>
</dbReference>
<keyword evidence="4" id="KW-1003">Cell membrane</keyword>
<feature type="transmembrane region" description="Helical" evidence="8">
    <location>
        <begin position="327"/>
        <end position="353"/>
    </location>
</feature>
<feature type="transmembrane region" description="Helical" evidence="8">
    <location>
        <begin position="190"/>
        <end position="209"/>
    </location>
</feature>
<dbReference type="PANTHER" id="PTHR42929:SF5">
    <property type="entry name" value="ABC TRANSPORTER PERMEASE PROTEIN"/>
    <property type="match status" value="1"/>
</dbReference>
<evidence type="ECO:0000256" key="1">
    <source>
        <dbReference type="ARBA" id="ARBA00004651"/>
    </source>
</evidence>
<feature type="domain" description="ABC transmembrane type-1" evidence="9">
    <location>
        <begin position="51"/>
        <end position="257"/>
    </location>
</feature>
<dbReference type="AlphaFoldDB" id="A0A7J5UTT0"/>
<evidence type="ECO:0000256" key="7">
    <source>
        <dbReference type="ARBA" id="ARBA00023136"/>
    </source>
</evidence>
<dbReference type="Pfam" id="PF00528">
    <property type="entry name" value="BPD_transp_1"/>
    <property type="match status" value="2"/>
</dbReference>
<dbReference type="GO" id="GO:0055085">
    <property type="term" value="P:transmembrane transport"/>
    <property type="evidence" value="ECO:0007669"/>
    <property type="project" value="InterPro"/>
</dbReference>
<feature type="transmembrane region" description="Helical" evidence="8">
    <location>
        <begin position="422"/>
        <end position="445"/>
    </location>
</feature>
<evidence type="ECO:0000256" key="4">
    <source>
        <dbReference type="ARBA" id="ARBA00022475"/>
    </source>
</evidence>
<dbReference type="PROSITE" id="PS50928">
    <property type="entry name" value="ABC_TM1"/>
    <property type="match status" value="2"/>
</dbReference>
<keyword evidence="11" id="KW-1185">Reference proteome</keyword>
<protein>
    <submittedName>
        <fullName evidence="10">ABC transporter permease subunit</fullName>
    </submittedName>
</protein>
<dbReference type="EMBL" id="WHJE01000006">
    <property type="protein sequence ID" value="KAE8765686.1"/>
    <property type="molecule type" value="Genomic_DNA"/>
</dbReference>
<keyword evidence="7 8" id="KW-0472">Membrane</keyword>
<dbReference type="GO" id="GO:0005886">
    <property type="term" value="C:plasma membrane"/>
    <property type="evidence" value="ECO:0007669"/>
    <property type="project" value="UniProtKB-SubCell"/>
</dbReference>
<dbReference type="Gene3D" id="1.10.3720.10">
    <property type="entry name" value="MetI-like"/>
    <property type="match status" value="2"/>
</dbReference>
<comment type="similarity">
    <text evidence="2">Belongs to the binding-protein-dependent transport system permease family. CysTW subfamily.</text>
</comment>
<feature type="transmembrane region" description="Helical" evidence="8">
    <location>
        <begin position="555"/>
        <end position="575"/>
    </location>
</feature>
<keyword evidence="5 8" id="KW-0812">Transmembrane</keyword>
<evidence type="ECO:0000313" key="10">
    <source>
        <dbReference type="EMBL" id="KAE8765686.1"/>
    </source>
</evidence>
<feature type="transmembrane region" description="Helical" evidence="8">
    <location>
        <begin position="137"/>
        <end position="157"/>
    </location>
</feature>
<feature type="transmembrane region" description="Helical" evidence="8">
    <location>
        <begin position="54"/>
        <end position="75"/>
    </location>
</feature>
<feature type="transmembrane region" description="Helical" evidence="8">
    <location>
        <begin position="501"/>
        <end position="522"/>
    </location>
</feature>
<comment type="subcellular location">
    <subcellularLocation>
        <location evidence="1 8">Cell membrane</location>
        <topology evidence="1 8">Multi-pass membrane protein</topology>
    </subcellularLocation>
</comment>
<gene>
    <name evidence="10" type="ORF">GB883_02625</name>
</gene>
<comment type="caution">
    <text evidence="10">The sequence shown here is derived from an EMBL/GenBank/DDBJ whole genome shotgun (WGS) entry which is preliminary data.</text>
</comment>
<evidence type="ECO:0000259" key="9">
    <source>
        <dbReference type="PROSITE" id="PS50928"/>
    </source>
</evidence>
<dbReference type="InterPro" id="IPR000515">
    <property type="entry name" value="MetI-like"/>
</dbReference>
<dbReference type="OrthoDB" id="9808619at2"/>
<evidence type="ECO:0000256" key="8">
    <source>
        <dbReference type="RuleBase" id="RU363032"/>
    </source>
</evidence>
<keyword evidence="6 8" id="KW-1133">Transmembrane helix</keyword>
<accession>A0A7J5UTT0</accession>
<evidence type="ECO:0000256" key="2">
    <source>
        <dbReference type="ARBA" id="ARBA00007069"/>
    </source>
</evidence>
<name>A0A7J5UTT0_9MICO</name>
<feature type="transmembrane region" description="Helical" evidence="8">
    <location>
        <begin position="457"/>
        <end position="480"/>
    </location>
</feature>
<organism evidence="10 11">
    <name type="scientific">Georgenia thermotolerans</name>
    <dbReference type="NCBI Taxonomy" id="527326"/>
    <lineage>
        <taxon>Bacteria</taxon>
        <taxon>Bacillati</taxon>
        <taxon>Actinomycetota</taxon>
        <taxon>Actinomycetes</taxon>
        <taxon>Micrococcales</taxon>
        <taxon>Bogoriellaceae</taxon>
        <taxon>Georgenia</taxon>
    </lineage>
</organism>
<feature type="transmembrane region" description="Helical" evidence="8">
    <location>
        <begin position="82"/>
        <end position="105"/>
    </location>
</feature>
<evidence type="ECO:0000256" key="3">
    <source>
        <dbReference type="ARBA" id="ARBA00022448"/>
    </source>
</evidence>
<sequence>MLMIPAALLVGAFFVIPLGRLIVSSLSVDGSVGISNYVGIFGSDNIFAEVLLRTGWIALLVTVATLVLGYPLAYVAVRARNILGLVLVILVMFPFFTSALVRTFAWRALLADNGPINQLILTLGLSTEPVRLVYNDIGVVIGMTQVLLPMMVLPIYARMKTIDRSLVLASRTMGASPLTAWRTVFVPQSMTGVVSGATIVFISALGYYVTPLLLQGPSTPLFAQRIDSLVALPGKQGEVATQSTVVLIVTLVLAYFLRQGLGLSSTADGARSSRRSRKNGGTAVVAVGAAPERSAVTPASSTADADLSSLPSNWVWRIEQRLSFLRFPVAVGIAVVALFVSLAPMVAIVMLGFSNDAFLRFPPSAYSTRWFEAYFSNTRWLDSTWLSLSIAGGAAVIAIVLAAMAAFGIARTKRRGLAVPGYLMMVAPMVIPQVVLAASLLYFFLPLNIAGRPAALVIAYTLIGLPLAMIVLTTAFRNLDPAYERASSSLGARPAMTMRRVIVPLVLPSVLSAFIFVFVTGFGDLVFAQFVGGIGTPTLERQMYRSIREEVSPEVAAVGTLVIGVLVLVCLAVLVGSRGLRRQVRSLAATGRKGSL</sequence>
<dbReference type="PANTHER" id="PTHR42929">
    <property type="entry name" value="INNER MEMBRANE ABC TRANSPORTER PERMEASE PROTEIN YDCU-RELATED-RELATED"/>
    <property type="match status" value="1"/>
</dbReference>
<reference evidence="10 11" key="1">
    <citation type="submission" date="2019-10" db="EMBL/GenBank/DDBJ databases">
        <title>Georgenia wutianyii sp. nov. and Georgenia yuyongxinii sp. nov. isolated from plateau pika (Ochotona curzoniae) in the Qinghai-Tibet plateau of China.</title>
        <authorList>
            <person name="Tian Z."/>
        </authorList>
    </citation>
    <scope>NUCLEOTIDE SEQUENCE [LARGE SCALE GENOMIC DNA]</scope>
    <source>
        <strain evidence="10 11">DSM 21501</strain>
    </source>
</reference>
<feature type="transmembrane region" description="Helical" evidence="8">
    <location>
        <begin position="385"/>
        <end position="410"/>
    </location>
</feature>
<evidence type="ECO:0000313" key="11">
    <source>
        <dbReference type="Proteomes" id="UP000451860"/>
    </source>
</evidence>
<dbReference type="CDD" id="cd06261">
    <property type="entry name" value="TM_PBP2"/>
    <property type="match status" value="2"/>
</dbReference>
<feature type="domain" description="ABC transmembrane type-1" evidence="9">
    <location>
        <begin position="384"/>
        <end position="574"/>
    </location>
</feature>
<feature type="transmembrane region" description="Helical" evidence="8">
    <location>
        <begin position="239"/>
        <end position="257"/>
    </location>
</feature>
<dbReference type="SUPFAM" id="SSF161098">
    <property type="entry name" value="MetI-like"/>
    <property type="match status" value="2"/>
</dbReference>
<evidence type="ECO:0000256" key="5">
    <source>
        <dbReference type="ARBA" id="ARBA00022692"/>
    </source>
</evidence>
<dbReference type="Proteomes" id="UP000451860">
    <property type="component" value="Unassembled WGS sequence"/>
</dbReference>